<dbReference type="AlphaFoldDB" id="A0AAP0IN61"/>
<proteinExistence type="predicted"/>
<name>A0AAP0IN61_9MAGN</name>
<evidence type="ECO:0000313" key="2">
    <source>
        <dbReference type="Proteomes" id="UP001417504"/>
    </source>
</evidence>
<accession>A0AAP0IN61</accession>
<dbReference type="EMBL" id="JBBNAE010000006">
    <property type="protein sequence ID" value="KAK9117751.1"/>
    <property type="molecule type" value="Genomic_DNA"/>
</dbReference>
<keyword evidence="2" id="KW-1185">Reference proteome</keyword>
<dbReference type="Proteomes" id="UP001417504">
    <property type="component" value="Unassembled WGS sequence"/>
</dbReference>
<reference evidence="1 2" key="1">
    <citation type="submission" date="2024-01" db="EMBL/GenBank/DDBJ databases">
        <title>Genome assemblies of Stephania.</title>
        <authorList>
            <person name="Yang L."/>
        </authorList>
    </citation>
    <scope>NUCLEOTIDE SEQUENCE [LARGE SCALE GENOMIC DNA]</scope>
    <source>
        <strain evidence="1">QJT</strain>
        <tissue evidence="1">Leaf</tissue>
    </source>
</reference>
<protein>
    <submittedName>
        <fullName evidence="1">Uncharacterized protein</fullName>
    </submittedName>
</protein>
<evidence type="ECO:0000313" key="1">
    <source>
        <dbReference type="EMBL" id="KAK9117751.1"/>
    </source>
</evidence>
<comment type="caution">
    <text evidence="1">The sequence shown here is derived from an EMBL/GenBank/DDBJ whole genome shotgun (WGS) entry which is preliminary data.</text>
</comment>
<sequence>MSTRLIFGNPDGARNNVGQAYMECQDAIIVDRQVKILPSNKLRSSGGSGTMDHKSNKNEKLELIPAAQHLMWAAAAKGYETINQTKQKIDEKYKLSEKSRHLTQRARMAISAAEETVRSHLARRAGQEK</sequence>
<gene>
    <name evidence="1" type="ORF">Sjap_016698</name>
</gene>
<organism evidence="1 2">
    <name type="scientific">Stephania japonica</name>
    <dbReference type="NCBI Taxonomy" id="461633"/>
    <lineage>
        <taxon>Eukaryota</taxon>
        <taxon>Viridiplantae</taxon>
        <taxon>Streptophyta</taxon>
        <taxon>Embryophyta</taxon>
        <taxon>Tracheophyta</taxon>
        <taxon>Spermatophyta</taxon>
        <taxon>Magnoliopsida</taxon>
        <taxon>Ranunculales</taxon>
        <taxon>Menispermaceae</taxon>
        <taxon>Menispermoideae</taxon>
        <taxon>Cissampelideae</taxon>
        <taxon>Stephania</taxon>
    </lineage>
</organism>